<accession>A0A1Y2ANA0</accession>
<keyword evidence="2" id="KW-1185">Reference proteome</keyword>
<organism evidence="1 2">
    <name type="scientific">Neocallimastix californiae</name>
    <dbReference type="NCBI Taxonomy" id="1754190"/>
    <lineage>
        <taxon>Eukaryota</taxon>
        <taxon>Fungi</taxon>
        <taxon>Fungi incertae sedis</taxon>
        <taxon>Chytridiomycota</taxon>
        <taxon>Chytridiomycota incertae sedis</taxon>
        <taxon>Neocallimastigomycetes</taxon>
        <taxon>Neocallimastigales</taxon>
        <taxon>Neocallimastigaceae</taxon>
        <taxon>Neocallimastix</taxon>
    </lineage>
</organism>
<dbReference type="EMBL" id="MCOG01000228">
    <property type="protein sequence ID" value="ORY23966.1"/>
    <property type="molecule type" value="Genomic_DNA"/>
</dbReference>
<protein>
    <submittedName>
        <fullName evidence="1">Uncharacterized protein</fullName>
    </submittedName>
</protein>
<dbReference type="AlphaFoldDB" id="A0A1Y2ANA0"/>
<sequence>MKINSYQILYLFYLSIITITSAKINSKINYKRNYEFHDTKCIGLLNENKRIPIQYHTYSFVSEDTYTFLSDCFYKISDDIVICNDLNLHYVYMFKFQKDNYKLFSTNSLNNYCFNNSTDIIKWNLKYKNNKTPETAFNYEKLKKEHSRKEYSFELIFKNNCTYVLSLQDLNIAKTYKCYVCKDGNIKKL</sequence>
<name>A0A1Y2ANA0_9FUNG</name>
<gene>
    <name evidence="1" type="ORF">LY90DRAFT_630701</name>
</gene>
<comment type="caution">
    <text evidence="1">The sequence shown here is derived from an EMBL/GenBank/DDBJ whole genome shotgun (WGS) entry which is preliminary data.</text>
</comment>
<dbReference type="Proteomes" id="UP000193920">
    <property type="component" value="Unassembled WGS sequence"/>
</dbReference>
<reference evidence="1 2" key="1">
    <citation type="submission" date="2016-08" db="EMBL/GenBank/DDBJ databases">
        <title>A Parts List for Fungal Cellulosomes Revealed by Comparative Genomics.</title>
        <authorList>
            <consortium name="DOE Joint Genome Institute"/>
            <person name="Haitjema C.H."/>
            <person name="Gilmore S.P."/>
            <person name="Henske J.K."/>
            <person name="Solomon K.V."/>
            <person name="De Groot R."/>
            <person name="Kuo A."/>
            <person name="Mondo S.J."/>
            <person name="Salamov A.A."/>
            <person name="Labutti K."/>
            <person name="Zhao Z."/>
            <person name="Chiniquy J."/>
            <person name="Barry K."/>
            <person name="Brewer H.M."/>
            <person name="Purvine S.O."/>
            <person name="Wright A.T."/>
            <person name="Boxma B."/>
            <person name="Van Alen T."/>
            <person name="Hackstein J.H."/>
            <person name="Baker S.E."/>
            <person name="Grigoriev I.V."/>
            <person name="O'Malley M.A."/>
        </authorList>
    </citation>
    <scope>NUCLEOTIDE SEQUENCE [LARGE SCALE GENOMIC DNA]</scope>
    <source>
        <strain evidence="1 2">G1</strain>
    </source>
</reference>
<evidence type="ECO:0000313" key="2">
    <source>
        <dbReference type="Proteomes" id="UP000193920"/>
    </source>
</evidence>
<proteinExistence type="predicted"/>
<evidence type="ECO:0000313" key="1">
    <source>
        <dbReference type="EMBL" id="ORY23966.1"/>
    </source>
</evidence>